<protein>
    <submittedName>
        <fullName evidence="2">Uncharacterized protein</fullName>
    </submittedName>
</protein>
<sequence>MVTMVTYSRKGPVKGTSSIPRPEPIDQRDLNDQWVSIDSDISRSISYSVPISSTVQVIYAFPISTAITSPLQDLIVQYGLMEHRVLIDCSRSHTTSSVLVKGTDSIAEIIVTTVVPFAQRGLTNITFSLVFVMVLWEPMVRLQVPLFKSRAEL</sequence>
<feature type="region of interest" description="Disordered" evidence="1">
    <location>
        <begin position="1"/>
        <end position="27"/>
    </location>
</feature>
<dbReference type="AlphaFoldDB" id="A0AA39VGH6"/>
<proteinExistence type="predicted"/>
<gene>
    <name evidence="2" type="ORF">LWI29_000516</name>
</gene>
<evidence type="ECO:0000313" key="2">
    <source>
        <dbReference type="EMBL" id="KAK0577813.1"/>
    </source>
</evidence>
<reference evidence="2" key="2">
    <citation type="submission" date="2023-06" db="EMBL/GenBank/DDBJ databases">
        <authorList>
            <person name="Swenson N.G."/>
            <person name="Wegrzyn J.L."/>
            <person name="Mcevoy S.L."/>
        </authorList>
    </citation>
    <scope>NUCLEOTIDE SEQUENCE</scope>
    <source>
        <strain evidence="2">NS2018</strain>
        <tissue evidence="2">Leaf</tissue>
    </source>
</reference>
<dbReference type="EMBL" id="JAUESC010000385">
    <property type="protein sequence ID" value="KAK0577813.1"/>
    <property type="molecule type" value="Genomic_DNA"/>
</dbReference>
<comment type="caution">
    <text evidence="2">The sequence shown here is derived from an EMBL/GenBank/DDBJ whole genome shotgun (WGS) entry which is preliminary data.</text>
</comment>
<organism evidence="2 3">
    <name type="scientific">Acer saccharum</name>
    <name type="common">Sugar maple</name>
    <dbReference type="NCBI Taxonomy" id="4024"/>
    <lineage>
        <taxon>Eukaryota</taxon>
        <taxon>Viridiplantae</taxon>
        <taxon>Streptophyta</taxon>
        <taxon>Embryophyta</taxon>
        <taxon>Tracheophyta</taxon>
        <taxon>Spermatophyta</taxon>
        <taxon>Magnoliopsida</taxon>
        <taxon>eudicotyledons</taxon>
        <taxon>Gunneridae</taxon>
        <taxon>Pentapetalae</taxon>
        <taxon>rosids</taxon>
        <taxon>malvids</taxon>
        <taxon>Sapindales</taxon>
        <taxon>Sapindaceae</taxon>
        <taxon>Hippocastanoideae</taxon>
        <taxon>Acereae</taxon>
        <taxon>Acer</taxon>
    </lineage>
</organism>
<reference evidence="2" key="1">
    <citation type="journal article" date="2022" name="Plant J.">
        <title>Strategies of tolerance reflected in two North American maple genomes.</title>
        <authorList>
            <person name="McEvoy S.L."/>
            <person name="Sezen U.U."/>
            <person name="Trouern-Trend A."/>
            <person name="McMahon S.M."/>
            <person name="Schaberg P.G."/>
            <person name="Yang J."/>
            <person name="Wegrzyn J.L."/>
            <person name="Swenson N.G."/>
        </authorList>
    </citation>
    <scope>NUCLEOTIDE SEQUENCE</scope>
    <source>
        <strain evidence="2">NS2018</strain>
    </source>
</reference>
<evidence type="ECO:0000256" key="1">
    <source>
        <dbReference type="SAM" id="MobiDB-lite"/>
    </source>
</evidence>
<dbReference type="Proteomes" id="UP001168877">
    <property type="component" value="Unassembled WGS sequence"/>
</dbReference>
<keyword evidence="3" id="KW-1185">Reference proteome</keyword>
<name>A0AA39VGH6_ACESA</name>
<evidence type="ECO:0000313" key="3">
    <source>
        <dbReference type="Proteomes" id="UP001168877"/>
    </source>
</evidence>
<accession>A0AA39VGH6</accession>